<reference evidence="1" key="1">
    <citation type="journal article" date="2019" name="bioRxiv">
        <title>The Genome of the Zebra Mussel, Dreissena polymorpha: A Resource for Invasive Species Research.</title>
        <authorList>
            <person name="McCartney M.A."/>
            <person name="Auch B."/>
            <person name="Kono T."/>
            <person name="Mallez S."/>
            <person name="Zhang Y."/>
            <person name="Obille A."/>
            <person name="Becker A."/>
            <person name="Abrahante J.E."/>
            <person name="Garbe J."/>
            <person name="Badalamenti J.P."/>
            <person name="Herman A."/>
            <person name="Mangelson H."/>
            <person name="Liachko I."/>
            <person name="Sullivan S."/>
            <person name="Sone E.D."/>
            <person name="Koren S."/>
            <person name="Silverstein K.A.T."/>
            <person name="Beckman K.B."/>
            <person name="Gohl D.M."/>
        </authorList>
    </citation>
    <scope>NUCLEOTIDE SEQUENCE</scope>
    <source>
        <strain evidence="1">Duluth1</strain>
        <tissue evidence="1">Whole animal</tissue>
    </source>
</reference>
<reference evidence="1" key="2">
    <citation type="submission" date="2020-11" db="EMBL/GenBank/DDBJ databases">
        <authorList>
            <person name="McCartney M.A."/>
            <person name="Auch B."/>
            <person name="Kono T."/>
            <person name="Mallez S."/>
            <person name="Becker A."/>
            <person name="Gohl D.M."/>
            <person name="Silverstein K.A.T."/>
            <person name="Koren S."/>
            <person name="Bechman K.B."/>
            <person name="Herman A."/>
            <person name="Abrahante J.E."/>
            <person name="Garbe J."/>
        </authorList>
    </citation>
    <scope>NUCLEOTIDE SEQUENCE</scope>
    <source>
        <strain evidence="1">Duluth1</strain>
        <tissue evidence="1">Whole animal</tissue>
    </source>
</reference>
<accession>A0A9D4LHW7</accession>
<keyword evidence="2" id="KW-1185">Reference proteome</keyword>
<dbReference type="EMBL" id="JAIWYP010000003">
    <property type="protein sequence ID" value="KAH3858893.1"/>
    <property type="molecule type" value="Genomic_DNA"/>
</dbReference>
<dbReference type="AlphaFoldDB" id="A0A9D4LHW7"/>
<proteinExistence type="predicted"/>
<name>A0A9D4LHW7_DREPO</name>
<organism evidence="1 2">
    <name type="scientific">Dreissena polymorpha</name>
    <name type="common">Zebra mussel</name>
    <name type="synonym">Mytilus polymorpha</name>
    <dbReference type="NCBI Taxonomy" id="45954"/>
    <lineage>
        <taxon>Eukaryota</taxon>
        <taxon>Metazoa</taxon>
        <taxon>Spiralia</taxon>
        <taxon>Lophotrochozoa</taxon>
        <taxon>Mollusca</taxon>
        <taxon>Bivalvia</taxon>
        <taxon>Autobranchia</taxon>
        <taxon>Heteroconchia</taxon>
        <taxon>Euheterodonta</taxon>
        <taxon>Imparidentia</taxon>
        <taxon>Neoheterodontei</taxon>
        <taxon>Myida</taxon>
        <taxon>Dreissenoidea</taxon>
        <taxon>Dreissenidae</taxon>
        <taxon>Dreissena</taxon>
    </lineage>
</organism>
<protein>
    <submittedName>
        <fullName evidence="1">Uncharacterized protein</fullName>
    </submittedName>
</protein>
<dbReference type="Proteomes" id="UP000828390">
    <property type="component" value="Unassembled WGS sequence"/>
</dbReference>
<gene>
    <name evidence="1" type="ORF">DPMN_101537</name>
</gene>
<sequence>MALYVSEPRFCVVDCLVCSPLLTGVDFHPGSTDFLVSTVSQHHDFPDCVDLEIHCKRGNRKL</sequence>
<evidence type="ECO:0000313" key="2">
    <source>
        <dbReference type="Proteomes" id="UP000828390"/>
    </source>
</evidence>
<evidence type="ECO:0000313" key="1">
    <source>
        <dbReference type="EMBL" id="KAH3858893.1"/>
    </source>
</evidence>
<comment type="caution">
    <text evidence="1">The sequence shown here is derived from an EMBL/GenBank/DDBJ whole genome shotgun (WGS) entry which is preliminary data.</text>
</comment>